<feature type="transmembrane region" description="Helical" evidence="1">
    <location>
        <begin position="86"/>
        <end position="108"/>
    </location>
</feature>
<feature type="transmembrane region" description="Helical" evidence="1">
    <location>
        <begin position="120"/>
        <end position="139"/>
    </location>
</feature>
<keyword evidence="1" id="KW-0812">Transmembrane</keyword>
<keyword evidence="4" id="KW-1185">Reference proteome</keyword>
<organism evidence="3 4">
    <name type="scientific">Moniliophthora roreri (strain MCA 2997)</name>
    <name type="common">Cocoa frosty pod rot fungus</name>
    <name type="synonym">Crinipellis roreri</name>
    <dbReference type="NCBI Taxonomy" id="1381753"/>
    <lineage>
        <taxon>Eukaryota</taxon>
        <taxon>Fungi</taxon>
        <taxon>Dikarya</taxon>
        <taxon>Basidiomycota</taxon>
        <taxon>Agaricomycotina</taxon>
        <taxon>Agaricomycetes</taxon>
        <taxon>Agaricomycetidae</taxon>
        <taxon>Agaricales</taxon>
        <taxon>Marasmiineae</taxon>
        <taxon>Marasmiaceae</taxon>
        <taxon>Moniliophthora</taxon>
    </lineage>
</organism>
<gene>
    <name evidence="3" type="ORF">Moror_13068</name>
</gene>
<keyword evidence="1" id="KW-0472">Membrane</keyword>
<proteinExistence type="predicted"/>
<dbReference type="AlphaFoldDB" id="V2X3V8"/>
<feature type="transmembrane region" description="Helical" evidence="1">
    <location>
        <begin position="15"/>
        <end position="36"/>
    </location>
</feature>
<dbReference type="EMBL" id="AWSO01000174">
    <property type="protein sequence ID" value="ESK93818.1"/>
    <property type="molecule type" value="Genomic_DNA"/>
</dbReference>
<dbReference type="PANTHER" id="PTHR40465">
    <property type="entry name" value="CHROMOSOME 1, WHOLE GENOME SHOTGUN SEQUENCE"/>
    <property type="match status" value="1"/>
</dbReference>
<dbReference type="HOGENOM" id="CLU_046025_2_1_1"/>
<dbReference type="InterPro" id="IPR045339">
    <property type="entry name" value="DUF6534"/>
</dbReference>
<reference evidence="3 4" key="1">
    <citation type="journal article" date="2014" name="BMC Genomics">
        <title>Genome and secretome analysis of the hemibiotrophic fungal pathogen, Moniliophthora roreri, which causes frosty pod rot disease of cacao: mechanisms of the biotrophic and necrotrophic phases.</title>
        <authorList>
            <person name="Meinhardt L.W."/>
            <person name="Costa G.G.L."/>
            <person name="Thomazella D.P.T."/>
            <person name="Teixeira P.J.P.L."/>
            <person name="Carazzolle M.F."/>
            <person name="Schuster S.C."/>
            <person name="Carlson J.E."/>
            <person name="Guiltinan M.J."/>
            <person name="Mieczkowski P."/>
            <person name="Farmer A."/>
            <person name="Ramaraj T."/>
            <person name="Crozier J."/>
            <person name="Davis R.E."/>
            <person name="Shao J."/>
            <person name="Melnick R.L."/>
            <person name="Pereira G.A.G."/>
            <person name="Bailey B.A."/>
        </authorList>
    </citation>
    <scope>NUCLEOTIDE SEQUENCE [LARGE SCALE GENOMIC DNA]</scope>
    <source>
        <strain evidence="3 4">MCA 2997</strain>
    </source>
</reference>
<dbReference type="PANTHER" id="PTHR40465:SF1">
    <property type="entry name" value="DUF6534 DOMAIN-CONTAINING PROTEIN"/>
    <property type="match status" value="1"/>
</dbReference>
<evidence type="ECO:0000313" key="3">
    <source>
        <dbReference type="EMBL" id="ESK93818.1"/>
    </source>
</evidence>
<comment type="caution">
    <text evidence="3">The sequence shown here is derived from an EMBL/GenBank/DDBJ whole genome shotgun (WGS) entry which is preliminary data.</text>
</comment>
<accession>V2X3V8</accession>
<dbReference type="Pfam" id="PF20152">
    <property type="entry name" value="DUF6534"/>
    <property type="match status" value="1"/>
</dbReference>
<dbReference type="Proteomes" id="UP000017559">
    <property type="component" value="Unassembled WGS sequence"/>
</dbReference>
<sequence length="329" mass="36695">MDAPNNTSQLAGPLLLGYLLNYGLYGILIVQIYLYWAAFPYDNRLTQALVYCLYGLETTQTIVLSHDAFQSFVYGFANPVAVNTLHLLWLHSYLIDGIVAFFVHIYYARRIHVLLRGTKIIPGMIVLLATTQFVASVRLSITARDTILFSDGYHYRDVAFVPSITKTVCAVVVDVLIAITMIYALSQFDTTFRETQNLLSRLNRLSVETGSLIAVASLLQPLLWILFINRIYYVTPAIITTKLYSNSLLAVLNGRVQIHGERGGSTRNTSSATVAVTVPRSAWTRQSRIISEGWVPSTFPSRLDDLDGFSLSEAHVDASETKASSRITR</sequence>
<evidence type="ECO:0000313" key="4">
    <source>
        <dbReference type="Proteomes" id="UP000017559"/>
    </source>
</evidence>
<name>V2X3V8_MONRO</name>
<protein>
    <recommendedName>
        <fullName evidence="2">DUF6534 domain-containing protein</fullName>
    </recommendedName>
</protein>
<feature type="transmembrane region" description="Helical" evidence="1">
    <location>
        <begin position="205"/>
        <end position="227"/>
    </location>
</feature>
<dbReference type="OrthoDB" id="2971182at2759"/>
<keyword evidence="1" id="KW-1133">Transmembrane helix</keyword>
<dbReference type="KEGG" id="mrr:Moror_13068"/>
<feature type="transmembrane region" description="Helical" evidence="1">
    <location>
        <begin position="159"/>
        <end position="185"/>
    </location>
</feature>
<feature type="domain" description="DUF6534" evidence="2">
    <location>
        <begin position="170"/>
        <end position="256"/>
    </location>
</feature>
<evidence type="ECO:0000256" key="1">
    <source>
        <dbReference type="SAM" id="Phobius"/>
    </source>
</evidence>
<evidence type="ECO:0000259" key="2">
    <source>
        <dbReference type="Pfam" id="PF20152"/>
    </source>
</evidence>